<protein>
    <recommendedName>
        <fullName evidence="2">arginine--tRNA ligase</fullName>
        <ecNumber evidence="2">6.1.1.19</ecNumber>
    </recommendedName>
    <alternativeName>
        <fullName evidence="8">Arginyl-tRNA synthetase</fullName>
    </alternativeName>
</protein>
<dbReference type="PROSITE" id="PS00178">
    <property type="entry name" value="AA_TRNA_LIGASE_I"/>
    <property type="match status" value="1"/>
</dbReference>
<keyword evidence="15" id="KW-1185">Reference proteome</keyword>
<dbReference type="PANTHER" id="PTHR11956">
    <property type="entry name" value="ARGINYL-TRNA SYNTHETASE"/>
    <property type="match status" value="1"/>
</dbReference>
<dbReference type="NCBIfam" id="TIGR00456">
    <property type="entry name" value="argS"/>
    <property type="match status" value="1"/>
</dbReference>
<sequence length="664" mass="73918">MDASSTQSTLSVDELAQTFSKVAGLDTVPQQPNTYPALNPFDIYRSHITELLAKQTGIEAKIIYPTLAWTAKSENGDLQLAVPALRQKGKDMKAFAQEIGDTALPQFPESPLVEKPVINGTFVGFFFKPAALTSLVIPQILKAGPSYGFNPNFGLKDPSDPSAGRKKIIVEFSSPNIAKPFHAGHLRSTIIGGFLANLYGGAGWDVVRMNYLGDWGKQYGVLAVGFDEFGSEAELVQNPIGHLYDVYVKISKIAAEEADKIKALKEEVKELAAKGEDTSAKEGEIKKIEDEGVDQQARNYFKRMVDGEEKALGIWKRFRDLSIEKYKQTYARLNIRYDDYSGESQIQDESMDAAARIMAEKGVSEDSDGAVIVDLTKYSKKLGKAIVKKKDGTSLYLTRDIGAAFERMEKYHFDKMIYVVASQQDLHLAQLFKIEEAMGRKDVAEKCQHINFGMVLGMSTRKGTAKFLDDILRDVGEKMHEVMKTNKTKYEQVEDPVKTSDTLGISAVMVQDMRGKRINNYTFDMDRMTSFEGDTGPYLQYAHARLCSIHRKALAADPSIPTSPQDFTAQANLALLTEPHAVGLVRQLAAWPDVFINTIKTQEPTTVLMYLFKMVHAVSSSYDHLQVVGSEREVMLARLSLYYAARQVLNNGMRLLGLSPVERM</sequence>
<dbReference type="PRINTS" id="PR01038">
    <property type="entry name" value="TRNASYNTHARG"/>
</dbReference>
<dbReference type="SMART" id="SM00836">
    <property type="entry name" value="DALR_1"/>
    <property type="match status" value="1"/>
</dbReference>
<evidence type="ECO:0000256" key="2">
    <source>
        <dbReference type="ARBA" id="ARBA00012837"/>
    </source>
</evidence>
<dbReference type="SUPFAM" id="SSF47323">
    <property type="entry name" value="Anticodon-binding domain of a subclass of class I aminoacyl-tRNA synthetases"/>
    <property type="match status" value="1"/>
</dbReference>
<feature type="domain" description="DALR anticodon binding" evidence="12">
    <location>
        <begin position="539"/>
        <end position="664"/>
    </location>
</feature>
<evidence type="ECO:0000256" key="10">
    <source>
        <dbReference type="RuleBase" id="RU363038"/>
    </source>
</evidence>
<dbReference type="GO" id="GO:0004814">
    <property type="term" value="F:arginine-tRNA ligase activity"/>
    <property type="evidence" value="ECO:0007669"/>
    <property type="project" value="UniProtKB-EC"/>
</dbReference>
<keyword evidence="3 10" id="KW-0436">Ligase</keyword>
<evidence type="ECO:0000256" key="9">
    <source>
        <dbReference type="ARBA" id="ARBA00049339"/>
    </source>
</evidence>
<dbReference type="GO" id="GO:0005739">
    <property type="term" value="C:mitochondrion"/>
    <property type="evidence" value="ECO:0007669"/>
    <property type="project" value="TreeGrafter"/>
</dbReference>
<reference evidence="14" key="1">
    <citation type="journal article" date="2020" name="Stud. Mycol.">
        <title>101 Dothideomycetes genomes: a test case for predicting lifestyles and emergence of pathogens.</title>
        <authorList>
            <person name="Haridas S."/>
            <person name="Albert R."/>
            <person name="Binder M."/>
            <person name="Bloem J."/>
            <person name="Labutti K."/>
            <person name="Salamov A."/>
            <person name="Andreopoulos B."/>
            <person name="Baker S."/>
            <person name="Barry K."/>
            <person name="Bills G."/>
            <person name="Bluhm B."/>
            <person name="Cannon C."/>
            <person name="Castanera R."/>
            <person name="Culley D."/>
            <person name="Daum C."/>
            <person name="Ezra D."/>
            <person name="Gonzalez J."/>
            <person name="Henrissat B."/>
            <person name="Kuo A."/>
            <person name="Liang C."/>
            <person name="Lipzen A."/>
            <person name="Lutzoni F."/>
            <person name="Magnuson J."/>
            <person name="Mondo S."/>
            <person name="Nolan M."/>
            <person name="Ohm R."/>
            <person name="Pangilinan J."/>
            <person name="Park H.-J."/>
            <person name="Ramirez L."/>
            <person name="Alfaro M."/>
            <person name="Sun H."/>
            <person name="Tritt A."/>
            <person name="Yoshinaga Y."/>
            <person name="Zwiers L.-H."/>
            <person name="Turgeon B."/>
            <person name="Goodwin S."/>
            <person name="Spatafora J."/>
            <person name="Crous P."/>
            <person name="Grigoriev I."/>
        </authorList>
    </citation>
    <scope>NUCLEOTIDE SEQUENCE</scope>
    <source>
        <strain evidence="14">CBS 122681</strain>
    </source>
</reference>
<feature type="domain" description="Arginyl tRNA synthetase N-terminal" evidence="13">
    <location>
        <begin position="42"/>
        <end position="127"/>
    </location>
</feature>
<dbReference type="SUPFAM" id="SSF55190">
    <property type="entry name" value="Arginyl-tRNA synthetase (ArgRS), N-terminal 'additional' domain"/>
    <property type="match status" value="1"/>
</dbReference>
<dbReference type="InterPro" id="IPR035684">
    <property type="entry name" value="ArgRS_core"/>
</dbReference>
<evidence type="ECO:0000313" key="15">
    <source>
        <dbReference type="Proteomes" id="UP000799324"/>
    </source>
</evidence>
<evidence type="ECO:0000259" key="12">
    <source>
        <dbReference type="SMART" id="SM00836"/>
    </source>
</evidence>
<dbReference type="EC" id="6.1.1.19" evidence="2"/>
<dbReference type="PANTHER" id="PTHR11956:SF11">
    <property type="entry name" value="ARGININE--TRNA LIGASE, MITOCHONDRIAL-RELATED"/>
    <property type="match status" value="1"/>
</dbReference>
<name>A0A6A6T9R1_9PLEO</name>
<comment type="catalytic activity">
    <reaction evidence="9">
        <text>tRNA(Arg) + L-arginine + ATP = L-arginyl-tRNA(Arg) + AMP + diphosphate</text>
        <dbReference type="Rhea" id="RHEA:20301"/>
        <dbReference type="Rhea" id="RHEA-COMP:9658"/>
        <dbReference type="Rhea" id="RHEA-COMP:9673"/>
        <dbReference type="ChEBI" id="CHEBI:30616"/>
        <dbReference type="ChEBI" id="CHEBI:32682"/>
        <dbReference type="ChEBI" id="CHEBI:33019"/>
        <dbReference type="ChEBI" id="CHEBI:78442"/>
        <dbReference type="ChEBI" id="CHEBI:78513"/>
        <dbReference type="ChEBI" id="CHEBI:456215"/>
        <dbReference type="EC" id="6.1.1.19"/>
    </reaction>
</comment>
<dbReference type="GO" id="GO:0005524">
    <property type="term" value="F:ATP binding"/>
    <property type="evidence" value="ECO:0007669"/>
    <property type="project" value="UniProtKB-KW"/>
</dbReference>
<dbReference type="Proteomes" id="UP000799324">
    <property type="component" value="Unassembled WGS sequence"/>
</dbReference>
<evidence type="ECO:0000256" key="11">
    <source>
        <dbReference type="SAM" id="Coils"/>
    </source>
</evidence>
<keyword evidence="11" id="KW-0175">Coiled coil</keyword>
<proteinExistence type="inferred from homology"/>
<dbReference type="EMBL" id="MU004336">
    <property type="protein sequence ID" value="KAF2656402.1"/>
    <property type="molecule type" value="Genomic_DNA"/>
</dbReference>
<evidence type="ECO:0000256" key="5">
    <source>
        <dbReference type="ARBA" id="ARBA00022840"/>
    </source>
</evidence>
<dbReference type="SUPFAM" id="SSF52374">
    <property type="entry name" value="Nucleotidylyl transferase"/>
    <property type="match status" value="1"/>
</dbReference>
<gene>
    <name evidence="14" type="ORF">K491DRAFT_596925</name>
</gene>
<evidence type="ECO:0000256" key="7">
    <source>
        <dbReference type="ARBA" id="ARBA00023146"/>
    </source>
</evidence>
<dbReference type="InterPro" id="IPR009080">
    <property type="entry name" value="tRNAsynth_Ia_anticodon-bd"/>
</dbReference>
<dbReference type="InterPro" id="IPR001412">
    <property type="entry name" value="aa-tRNA-synth_I_CS"/>
</dbReference>
<feature type="coiled-coil region" evidence="11">
    <location>
        <begin position="254"/>
        <end position="281"/>
    </location>
</feature>
<dbReference type="Pfam" id="PF05746">
    <property type="entry name" value="DALR_1"/>
    <property type="match status" value="1"/>
</dbReference>
<evidence type="ECO:0000256" key="3">
    <source>
        <dbReference type="ARBA" id="ARBA00022598"/>
    </source>
</evidence>
<dbReference type="InterPro" id="IPR005148">
    <property type="entry name" value="Arg-tRNA-synth_N"/>
</dbReference>
<dbReference type="GO" id="GO:0032543">
    <property type="term" value="P:mitochondrial translation"/>
    <property type="evidence" value="ECO:0007669"/>
    <property type="project" value="TreeGrafter"/>
</dbReference>
<dbReference type="OrthoDB" id="68056at2759"/>
<organism evidence="14 15">
    <name type="scientific">Lophiostoma macrostomum CBS 122681</name>
    <dbReference type="NCBI Taxonomy" id="1314788"/>
    <lineage>
        <taxon>Eukaryota</taxon>
        <taxon>Fungi</taxon>
        <taxon>Dikarya</taxon>
        <taxon>Ascomycota</taxon>
        <taxon>Pezizomycotina</taxon>
        <taxon>Dothideomycetes</taxon>
        <taxon>Pleosporomycetidae</taxon>
        <taxon>Pleosporales</taxon>
        <taxon>Lophiostomataceae</taxon>
        <taxon>Lophiostoma</taxon>
    </lineage>
</organism>
<keyword evidence="5 10" id="KW-0067">ATP-binding</keyword>
<dbReference type="SMART" id="SM01016">
    <property type="entry name" value="Arg_tRNA_synt_N"/>
    <property type="match status" value="1"/>
</dbReference>
<evidence type="ECO:0000256" key="8">
    <source>
        <dbReference type="ARBA" id="ARBA00033033"/>
    </source>
</evidence>
<dbReference type="AlphaFoldDB" id="A0A6A6T9R1"/>
<dbReference type="GO" id="GO:0006420">
    <property type="term" value="P:arginyl-tRNA aminoacylation"/>
    <property type="evidence" value="ECO:0007669"/>
    <property type="project" value="InterPro"/>
</dbReference>
<dbReference type="InterPro" id="IPR014729">
    <property type="entry name" value="Rossmann-like_a/b/a_fold"/>
</dbReference>
<dbReference type="CDD" id="cd00671">
    <property type="entry name" value="ArgRS_core"/>
    <property type="match status" value="1"/>
</dbReference>
<evidence type="ECO:0000259" key="13">
    <source>
        <dbReference type="SMART" id="SM01016"/>
    </source>
</evidence>
<evidence type="ECO:0000256" key="6">
    <source>
        <dbReference type="ARBA" id="ARBA00022917"/>
    </source>
</evidence>
<keyword evidence="4 10" id="KW-0547">Nucleotide-binding</keyword>
<accession>A0A6A6T9R1</accession>
<dbReference type="CDD" id="cd07956">
    <property type="entry name" value="Anticodon_Ia_Arg"/>
    <property type="match status" value="1"/>
</dbReference>
<dbReference type="InterPro" id="IPR008909">
    <property type="entry name" value="DALR_anticod-bd"/>
</dbReference>
<evidence type="ECO:0000256" key="4">
    <source>
        <dbReference type="ARBA" id="ARBA00022741"/>
    </source>
</evidence>
<dbReference type="Pfam" id="PF00750">
    <property type="entry name" value="tRNA-synt_1d"/>
    <property type="match status" value="1"/>
</dbReference>
<dbReference type="FunFam" id="1.10.730.10:FF:000006">
    <property type="entry name" value="Arginyl-tRNA synthetase 2, mitochondrial"/>
    <property type="match status" value="1"/>
</dbReference>
<evidence type="ECO:0000313" key="14">
    <source>
        <dbReference type="EMBL" id="KAF2656402.1"/>
    </source>
</evidence>
<keyword evidence="7 10" id="KW-0030">Aminoacyl-tRNA synthetase</keyword>
<evidence type="ECO:0000256" key="1">
    <source>
        <dbReference type="ARBA" id="ARBA00005594"/>
    </source>
</evidence>
<dbReference type="Gene3D" id="3.40.50.620">
    <property type="entry name" value="HUPs"/>
    <property type="match status" value="1"/>
</dbReference>
<dbReference type="InterPro" id="IPR001278">
    <property type="entry name" value="Arg-tRNA-ligase"/>
</dbReference>
<keyword evidence="6 10" id="KW-0648">Protein biosynthesis</keyword>
<dbReference type="Gene3D" id="1.10.730.10">
    <property type="entry name" value="Isoleucyl-tRNA Synthetase, Domain 1"/>
    <property type="match status" value="1"/>
</dbReference>
<dbReference type="InterPro" id="IPR036695">
    <property type="entry name" value="Arg-tRNA-synth_N_sf"/>
</dbReference>
<dbReference type="Gene3D" id="3.30.1360.70">
    <property type="entry name" value="Arginyl tRNA synthetase N-terminal domain"/>
    <property type="match status" value="1"/>
</dbReference>
<comment type="similarity">
    <text evidence="1 10">Belongs to the class-I aminoacyl-tRNA synthetase family.</text>
</comment>